<dbReference type="Proteomes" id="UP000325434">
    <property type="component" value="Unassembled WGS sequence"/>
</dbReference>
<dbReference type="AlphaFoldDB" id="A0A5N6H5U7"/>
<sequence>MILNCRHCPLRYFSIIQNSVILGVVSLCIAECYARILEIVDTETKRLERNSEHKRVRFSKSMMVHTMPVCQATLLYSR</sequence>
<organism evidence="1">
    <name type="scientific">Aspergillus flavus</name>
    <dbReference type="NCBI Taxonomy" id="5059"/>
    <lineage>
        <taxon>Eukaryota</taxon>
        <taxon>Fungi</taxon>
        <taxon>Dikarya</taxon>
        <taxon>Ascomycota</taxon>
        <taxon>Pezizomycotina</taxon>
        <taxon>Eurotiomycetes</taxon>
        <taxon>Eurotiomycetidae</taxon>
        <taxon>Eurotiales</taxon>
        <taxon>Aspergillaceae</taxon>
        <taxon>Aspergillus</taxon>
        <taxon>Aspergillus subgen. Circumdati</taxon>
    </lineage>
</organism>
<accession>A0A5N6H5U7</accession>
<gene>
    <name evidence="1" type="ORF">BDV35DRAFT_137245</name>
</gene>
<reference evidence="1" key="1">
    <citation type="submission" date="2019-04" db="EMBL/GenBank/DDBJ databases">
        <title>Friends and foes A comparative genomics study of 23 Aspergillus species from section Flavi.</title>
        <authorList>
            <consortium name="DOE Joint Genome Institute"/>
            <person name="Kjaerbolling I."/>
            <person name="Vesth T."/>
            <person name="Frisvad J.C."/>
            <person name="Nybo J.L."/>
            <person name="Theobald S."/>
            <person name="Kildgaard S."/>
            <person name="Isbrandt T."/>
            <person name="Kuo A."/>
            <person name="Sato A."/>
            <person name="Lyhne E.K."/>
            <person name="Kogle M.E."/>
            <person name="Wiebenga A."/>
            <person name="Kun R.S."/>
            <person name="Lubbers R.J."/>
            <person name="Makela M.R."/>
            <person name="Barry K."/>
            <person name="Chovatia M."/>
            <person name="Clum A."/>
            <person name="Daum C."/>
            <person name="Haridas S."/>
            <person name="He G."/>
            <person name="LaButti K."/>
            <person name="Lipzen A."/>
            <person name="Mondo S."/>
            <person name="Riley R."/>
            <person name="Salamov A."/>
            <person name="Simmons B.A."/>
            <person name="Magnuson J.K."/>
            <person name="Henrissat B."/>
            <person name="Mortensen U.H."/>
            <person name="Larsen T.O."/>
            <person name="Devries R.P."/>
            <person name="Grigoriev I.V."/>
            <person name="Machida M."/>
            <person name="Baker S.E."/>
            <person name="Andersen M.R."/>
        </authorList>
    </citation>
    <scope>NUCLEOTIDE SEQUENCE [LARGE SCALE GENOMIC DNA]</scope>
    <source>
        <strain evidence="1">CBS 121.62</strain>
    </source>
</reference>
<proteinExistence type="predicted"/>
<evidence type="ECO:0000313" key="1">
    <source>
        <dbReference type="EMBL" id="KAB8249507.1"/>
    </source>
</evidence>
<protein>
    <submittedName>
        <fullName evidence="1">Uncharacterized protein</fullName>
    </submittedName>
</protein>
<dbReference type="EMBL" id="ML734571">
    <property type="protein sequence ID" value="KAB8249507.1"/>
    <property type="molecule type" value="Genomic_DNA"/>
</dbReference>
<name>A0A5N6H5U7_ASPFL</name>